<dbReference type="PROSITE" id="PS51462">
    <property type="entry name" value="NUDIX"/>
    <property type="match status" value="1"/>
</dbReference>
<dbReference type="AlphaFoldDB" id="A0A2I1RB39"/>
<dbReference type="CDD" id="cd03673">
    <property type="entry name" value="NUDIX_Ap6A_hydrolase"/>
    <property type="match status" value="1"/>
</dbReference>
<dbReference type="InterPro" id="IPR029033">
    <property type="entry name" value="His_PPase_superfam"/>
</dbReference>
<dbReference type="InterPro" id="IPR015797">
    <property type="entry name" value="NUDIX_hydrolase-like_dom_sf"/>
</dbReference>
<dbReference type="SUPFAM" id="SSF53254">
    <property type="entry name" value="Phosphoglycerate mutase-like"/>
    <property type="match status" value="1"/>
</dbReference>
<dbReference type="Proteomes" id="UP000234662">
    <property type="component" value="Unassembled WGS sequence"/>
</dbReference>
<dbReference type="InterPro" id="IPR020084">
    <property type="entry name" value="NUDIX_hydrolase_CS"/>
</dbReference>
<evidence type="ECO:0000313" key="4">
    <source>
        <dbReference type="Proteomes" id="UP000234662"/>
    </source>
</evidence>
<keyword evidence="1 3" id="KW-0378">Hydrolase</keyword>
<evidence type="ECO:0000259" key="2">
    <source>
        <dbReference type="PROSITE" id="PS51462"/>
    </source>
</evidence>
<accession>A0A2I1RB39</accession>
<dbReference type="Gene3D" id="3.40.50.1240">
    <property type="entry name" value="Phosphoglycerate mutase-like"/>
    <property type="match status" value="1"/>
</dbReference>
<dbReference type="EMBL" id="PKJC01000003">
    <property type="protein sequence ID" value="PKZ66357.1"/>
    <property type="molecule type" value="Genomic_DNA"/>
</dbReference>
<dbReference type="CDD" id="cd07067">
    <property type="entry name" value="HP_PGM_like"/>
    <property type="match status" value="1"/>
</dbReference>
<dbReference type="SMART" id="SM00855">
    <property type="entry name" value="PGAM"/>
    <property type="match status" value="1"/>
</dbReference>
<dbReference type="InterPro" id="IPR013078">
    <property type="entry name" value="His_Pase_superF_clade-1"/>
</dbReference>
<dbReference type="RefSeq" id="WP_101819348.1">
    <property type="nucleotide sequence ID" value="NZ_JBEPSW010000006.1"/>
</dbReference>
<dbReference type="PANTHER" id="PTHR43222:SF9">
    <property type="entry name" value="8-OXO-(D)GTP PHOSPHATASE"/>
    <property type="match status" value="1"/>
</dbReference>
<evidence type="ECO:0000313" key="3">
    <source>
        <dbReference type="EMBL" id="PKZ66357.1"/>
    </source>
</evidence>
<protein>
    <submittedName>
        <fullName evidence="3">NUDIX hydrolase</fullName>
    </submittedName>
</protein>
<dbReference type="PROSITE" id="PS00893">
    <property type="entry name" value="NUDIX_BOX"/>
    <property type="match status" value="1"/>
</dbReference>
<dbReference type="Pfam" id="PF00300">
    <property type="entry name" value="His_Phos_1"/>
    <property type="match status" value="1"/>
</dbReference>
<dbReference type="InterPro" id="IPR000086">
    <property type="entry name" value="NUDIX_hydrolase_dom"/>
</dbReference>
<feature type="domain" description="Nudix hydrolase" evidence="2">
    <location>
        <begin position="16"/>
        <end position="143"/>
    </location>
</feature>
<dbReference type="PANTHER" id="PTHR43222">
    <property type="entry name" value="NUDIX HYDROLASE 23"/>
    <property type="match status" value="1"/>
</dbReference>
<gene>
    <name evidence="3" type="ORF">CYJ73_05445</name>
</gene>
<dbReference type="Pfam" id="PF00293">
    <property type="entry name" value="NUDIX"/>
    <property type="match status" value="1"/>
</dbReference>
<reference evidence="3 4" key="1">
    <citation type="submission" date="2017-12" db="EMBL/GenBank/DDBJ databases">
        <title>Phylogenetic diversity of female urinary microbiome.</title>
        <authorList>
            <person name="Thomas-White K."/>
            <person name="Wolfe A.J."/>
        </authorList>
    </citation>
    <scope>NUCLEOTIDE SEQUENCE [LARGE SCALE GENOMIC DNA]</scope>
    <source>
        <strain evidence="3 4">UMB0777</strain>
    </source>
</reference>
<name>A0A2I1RB39_9ACTN</name>
<dbReference type="GO" id="GO:0016787">
    <property type="term" value="F:hydrolase activity"/>
    <property type="evidence" value="ECO:0007669"/>
    <property type="project" value="UniProtKB-KW"/>
</dbReference>
<comment type="caution">
    <text evidence="3">The sequence shown here is derived from an EMBL/GenBank/DDBJ whole genome shotgun (WGS) entry which is preliminary data.</text>
</comment>
<evidence type="ECO:0000256" key="1">
    <source>
        <dbReference type="ARBA" id="ARBA00022801"/>
    </source>
</evidence>
<sequence>MAKKTNEVWAAGGVVWRPKGSGSAGADAVGNGDLEIAVVHRPKYDDWTLPKGKAESGETLIDTAVREIAEETGQHVILGRHLDDVHYDLGSTRKHVRYWSARALDGEFVAGSEVDELRWLSVDKARETLSYPLDRAILEEFVRLPADLHTFLLVRHAKAGRRSTYKGDDRLRPLDKLGRAQADALAPLLVAFGARRVHSADRVRCEQTLEPLRERLGVELHSEPDLSEETYRTNPVAAQRRILQLATDATSTPAVCSQGKVIPPLMDWWAARDAIALPKASNRKGSVWVLSLHDGRLVAADHIAGPLPTA</sequence>
<proteinExistence type="predicted"/>
<dbReference type="SUPFAM" id="SSF55811">
    <property type="entry name" value="Nudix"/>
    <property type="match status" value="1"/>
</dbReference>
<dbReference type="Gene3D" id="3.90.79.10">
    <property type="entry name" value="Nucleoside Triphosphate Pyrophosphohydrolase"/>
    <property type="match status" value="1"/>
</dbReference>
<organism evidence="3 4">
    <name type="scientific">Gordonia terrae</name>
    <dbReference type="NCBI Taxonomy" id="2055"/>
    <lineage>
        <taxon>Bacteria</taxon>
        <taxon>Bacillati</taxon>
        <taxon>Actinomycetota</taxon>
        <taxon>Actinomycetes</taxon>
        <taxon>Mycobacteriales</taxon>
        <taxon>Gordoniaceae</taxon>
        <taxon>Gordonia</taxon>
    </lineage>
</organism>
<dbReference type="STRING" id="2055.BCM27_16545"/>